<evidence type="ECO:0000259" key="3">
    <source>
        <dbReference type="PROSITE" id="PS50011"/>
    </source>
</evidence>
<keyword evidence="1" id="KW-0040">ANK repeat</keyword>
<dbReference type="Pfam" id="PF00023">
    <property type="entry name" value="Ank"/>
    <property type="match status" value="1"/>
</dbReference>
<gene>
    <name evidence="4" type="ORF">GL50581_2569</name>
</gene>
<dbReference type="Pfam" id="PF00069">
    <property type="entry name" value="Pkinase"/>
    <property type="match status" value="1"/>
</dbReference>
<dbReference type="PROSITE" id="PS50297">
    <property type="entry name" value="ANK_REP_REGION"/>
    <property type="match status" value="1"/>
</dbReference>
<dbReference type="PANTHER" id="PTHR24120:SF4">
    <property type="entry name" value="GH07239P"/>
    <property type="match status" value="1"/>
</dbReference>
<keyword evidence="4" id="KW-0418">Kinase</keyword>
<dbReference type="SUPFAM" id="SSF56112">
    <property type="entry name" value="Protein kinase-like (PK-like)"/>
    <property type="match status" value="1"/>
</dbReference>
<name>C6LUW7_GIAIB</name>
<dbReference type="Gene3D" id="1.25.40.20">
    <property type="entry name" value="Ankyrin repeat-containing domain"/>
    <property type="match status" value="3"/>
</dbReference>
<dbReference type="AlphaFoldDB" id="C6LUW7"/>
<dbReference type="SMART" id="SM00248">
    <property type="entry name" value="ANK"/>
    <property type="match status" value="6"/>
</dbReference>
<evidence type="ECO:0000313" key="5">
    <source>
        <dbReference type="Proteomes" id="UP000002488"/>
    </source>
</evidence>
<dbReference type="InterPro" id="IPR000719">
    <property type="entry name" value="Prot_kinase_dom"/>
</dbReference>
<dbReference type="PANTHER" id="PTHR24120">
    <property type="entry name" value="GH07239P"/>
    <property type="match status" value="1"/>
</dbReference>
<accession>C6LUW7</accession>
<dbReference type="VEuPathDB" id="GiardiaDB:GL50581_2569"/>
<reference evidence="4 5" key="1">
    <citation type="journal article" date="2009" name="PLoS Pathog.">
        <title>Draft genome sequencing of giardia intestinalis assemblage B isolate GS: is human giardiasis caused by two different species?</title>
        <authorList>
            <person name="Franzen O."/>
            <person name="Jerlstrom-Hultqvist J."/>
            <person name="Castro E."/>
            <person name="Sherwood E."/>
            <person name="Ankarklev J."/>
            <person name="Reiner D.S."/>
            <person name="Palm D."/>
            <person name="Andersson J.O."/>
            <person name="Andersson B."/>
            <person name="Svard S.G."/>
        </authorList>
    </citation>
    <scope>NUCLEOTIDE SEQUENCE [LARGE SCALE GENOMIC DNA]</scope>
    <source>
        <strain evidence="5">ATCC 50581 / GS clone H7</strain>
    </source>
</reference>
<comment type="caution">
    <text evidence="4">The sequence shown here is derived from an EMBL/GenBank/DDBJ whole genome shotgun (WGS) entry which is preliminary data.</text>
</comment>
<dbReference type="OMA" id="LMRATCN"/>
<dbReference type="SUPFAM" id="SSF48403">
    <property type="entry name" value="Ankyrin repeat"/>
    <property type="match status" value="1"/>
</dbReference>
<dbReference type="Gene3D" id="1.10.510.10">
    <property type="entry name" value="Transferase(Phosphotransferase) domain 1"/>
    <property type="match status" value="1"/>
</dbReference>
<dbReference type="Pfam" id="PF12796">
    <property type="entry name" value="Ank_2"/>
    <property type="match status" value="2"/>
</dbReference>
<dbReference type="PROSITE" id="PS50088">
    <property type="entry name" value="ANK_REPEAT"/>
    <property type="match status" value="1"/>
</dbReference>
<feature type="domain" description="Protein kinase" evidence="3">
    <location>
        <begin position="38"/>
        <end position="298"/>
    </location>
</feature>
<dbReference type="OrthoDB" id="4062651at2759"/>
<protein>
    <submittedName>
        <fullName evidence="4">Kinase, NEK</fullName>
    </submittedName>
</protein>
<dbReference type="Proteomes" id="UP000002488">
    <property type="component" value="Unassembled WGS sequence"/>
</dbReference>
<dbReference type="CDD" id="cd00180">
    <property type="entry name" value="PKc"/>
    <property type="match status" value="1"/>
</dbReference>
<keyword evidence="4" id="KW-0808">Transferase</keyword>
<evidence type="ECO:0000256" key="2">
    <source>
        <dbReference type="SAM" id="Coils"/>
    </source>
</evidence>
<evidence type="ECO:0000313" key="4">
    <source>
        <dbReference type="EMBL" id="EET00190.1"/>
    </source>
</evidence>
<dbReference type="EMBL" id="ACGJ01002338">
    <property type="protein sequence ID" value="EET00190.1"/>
    <property type="molecule type" value="Genomic_DNA"/>
</dbReference>
<organism evidence="4 5">
    <name type="scientific">Giardia intestinalis (strain ATCC 50581 / GS clone H7)</name>
    <name type="common">Giardia lamblia</name>
    <dbReference type="NCBI Taxonomy" id="598745"/>
    <lineage>
        <taxon>Eukaryota</taxon>
        <taxon>Metamonada</taxon>
        <taxon>Diplomonadida</taxon>
        <taxon>Hexamitidae</taxon>
        <taxon>Giardiinae</taxon>
        <taxon>Giardia</taxon>
    </lineage>
</organism>
<feature type="coiled-coil region" evidence="2">
    <location>
        <begin position="304"/>
        <end position="394"/>
    </location>
</feature>
<proteinExistence type="predicted"/>
<dbReference type="InterPro" id="IPR011009">
    <property type="entry name" value="Kinase-like_dom_sf"/>
</dbReference>
<dbReference type="PROSITE" id="PS50011">
    <property type="entry name" value="PROTEIN_KINASE_DOM"/>
    <property type="match status" value="1"/>
</dbReference>
<dbReference type="InterPro" id="IPR036770">
    <property type="entry name" value="Ankyrin_rpt-contain_sf"/>
</dbReference>
<dbReference type="InterPro" id="IPR002110">
    <property type="entry name" value="Ankyrin_rpt"/>
</dbReference>
<keyword evidence="2" id="KW-0175">Coiled coil</keyword>
<dbReference type="GO" id="GO:0004672">
    <property type="term" value="F:protein kinase activity"/>
    <property type="evidence" value="ECO:0007669"/>
    <property type="project" value="InterPro"/>
</dbReference>
<evidence type="ECO:0000256" key="1">
    <source>
        <dbReference type="PROSITE-ProRule" id="PRU00023"/>
    </source>
</evidence>
<feature type="repeat" description="ANK" evidence="1">
    <location>
        <begin position="437"/>
        <end position="457"/>
    </location>
</feature>
<dbReference type="GO" id="GO:0005524">
    <property type="term" value="F:ATP binding"/>
    <property type="evidence" value="ECO:0007669"/>
    <property type="project" value="InterPro"/>
</dbReference>
<sequence>MFRWAYSIDQSDLRFTGLKICMASKPSHTSLAAEELLRCLSDPLDQGAFGLVYTLENYPSLAAKEFQLDGFADDTIRELECKLNTYTKLIHPNVLRCHQVLRDGELIYTIVDRYKETVERMIIRHKRKIQPIPEQEILLVLEQAASGLAYLHDPKKTDAKRNPLPAVVHGALEPSSILVSDGVHFALANYGIPGKLMQKGSGAATSYSAPETPLHGRITVASDIWALGVIVYELAALNRPNFVKDGDPQVVFTGDWRPNLTAVKSVHIKEILGRILVLDPEARPSAKELVDLVKNPMVIPMMVSEDLRTQMKSLKQDLKSKSNDVTLLKSIIEAQSSDLAFLKKELRTKLSRIDKLEAQCNDYALQMQSLKNSIEQQRQQFNKATEEFRNQIARGCKLNNLIPIDDSSWTPLMCAAFIGDIETAKQHLSDKDKKNSDGDTALMIAARAGHVNIVELLDPTDGNGVTALMRAADRNDMKAAKLLVPLQKKRTAGDMEINGLWISRGTALIRAAAYGHTGVVRLLAEHENGMKDAHGRTALIIAAAKDHVECVRLLVGYEGGLQDNCGSTALMHAVYYNHVECATLLVKKEKNMKTTHEWHGCRSGLTALDIAKNNGYRELVGVLSK</sequence>